<keyword evidence="9" id="KW-0072">Autophagy</keyword>
<reference evidence="18 19" key="1">
    <citation type="journal article" date="2011" name="Proc. Natl. Acad. Sci. U.S.A.">
        <title>Evolutionary erosion of yeast sex chromosomes by mating-type switching accidents.</title>
        <authorList>
            <person name="Gordon J.L."/>
            <person name="Armisen D."/>
            <person name="Proux-Wera E."/>
            <person name="Oheigeartaigh S.S."/>
            <person name="Byrne K.P."/>
            <person name="Wolfe K.H."/>
        </authorList>
    </citation>
    <scope>NUCLEOTIDE SEQUENCE [LARGE SCALE GENOMIC DNA]</scope>
    <source>
        <strain evidence="19">ATCC 34711 / CBS 6284 / DSM 70876 / NBRC 10599 / NRRL Y-10934 / UCD 77-7</strain>
    </source>
</reference>
<proteinExistence type="inferred from homology"/>
<evidence type="ECO:0000313" key="18">
    <source>
        <dbReference type="EMBL" id="CCH63108.1"/>
    </source>
</evidence>
<dbReference type="EMBL" id="HE806325">
    <property type="protein sequence ID" value="CCH63108.1"/>
    <property type="molecule type" value="Genomic_DNA"/>
</dbReference>
<dbReference type="KEGG" id="tbl:TBLA_0J01100"/>
<evidence type="ECO:0000256" key="13">
    <source>
        <dbReference type="ARBA" id="ARBA00023157"/>
    </source>
</evidence>
<keyword evidence="10" id="KW-0333">Golgi apparatus</keyword>
<evidence type="ECO:0000256" key="6">
    <source>
        <dbReference type="ARBA" id="ARBA00022692"/>
    </source>
</evidence>
<feature type="domain" description="MRH" evidence="17">
    <location>
        <begin position="18"/>
        <end position="171"/>
    </location>
</feature>
<dbReference type="GO" id="GO:0031966">
    <property type="term" value="C:mitochondrial membrane"/>
    <property type="evidence" value="ECO:0007669"/>
    <property type="project" value="UniProtKB-SubCell"/>
</dbReference>
<keyword evidence="8 15" id="KW-1133">Transmembrane helix</keyword>
<name>I2H9Q6_HENB6</name>
<dbReference type="OMA" id="ENWFIDI"/>
<evidence type="ECO:0000313" key="19">
    <source>
        <dbReference type="Proteomes" id="UP000002866"/>
    </source>
</evidence>
<dbReference type="InterPro" id="IPR044865">
    <property type="entry name" value="MRH_dom"/>
</dbReference>
<keyword evidence="14" id="KW-0968">Cytoplasmic vesicle</keyword>
<dbReference type="GO" id="GO:0000139">
    <property type="term" value="C:Golgi membrane"/>
    <property type="evidence" value="ECO:0007669"/>
    <property type="project" value="UniProtKB-SubCell"/>
</dbReference>
<dbReference type="STRING" id="1071380.I2H9Q6"/>
<dbReference type="Pfam" id="PF09451">
    <property type="entry name" value="ATG27"/>
    <property type="match status" value="1"/>
</dbReference>
<feature type="signal peptide" evidence="16">
    <location>
        <begin position="1"/>
        <end position="17"/>
    </location>
</feature>
<evidence type="ECO:0000256" key="16">
    <source>
        <dbReference type="SAM" id="SignalP"/>
    </source>
</evidence>
<keyword evidence="7 16" id="KW-0732">Signal</keyword>
<evidence type="ECO:0000256" key="9">
    <source>
        <dbReference type="ARBA" id="ARBA00023006"/>
    </source>
</evidence>
<evidence type="ECO:0000256" key="15">
    <source>
        <dbReference type="SAM" id="Phobius"/>
    </source>
</evidence>
<accession>I2H9Q6</accession>
<keyword evidence="13" id="KW-1015">Disulfide bond</keyword>
<evidence type="ECO:0000256" key="7">
    <source>
        <dbReference type="ARBA" id="ARBA00022729"/>
    </source>
</evidence>
<evidence type="ECO:0000256" key="1">
    <source>
        <dbReference type="ARBA" id="ARBA00004304"/>
    </source>
</evidence>
<keyword evidence="12 15" id="KW-0472">Membrane</keyword>
<dbReference type="AlphaFoldDB" id="I2H9Q6"/>
<dbReference type="OrthoDB" id="29460at2759"/>
<protein>
    <recommendedName>
        <fullName evidence="5">Autophagy-related protein 27</fullName>
    </recommendedName>
</protein>
<gene>
    <name evidence="18" type="primary">TBLA0J01100</name>
    <name evidence="18" type="ORF">TBLA_0J01100</name>
</gene>
<evidence type="ECO:0000259" key="17">
    <source>
        <dbReference type="PROSITE" id="PS51914"/>
    </source>
</evidence>
<sequence length="240" mass="27913">MVSRNLLLSLFASTAFALDCSSHELLSKFRISNSKSLIEKTSVWQTPPSLTFENWFIDICQTSNNTRCNDDDYLCSTTEVQVQTPASQESKLLTQMIHFNDKLDTDVDIFQHHNEKGFQFVLYNNVWGDKTFDTKLLYHCSKNKETDELVFFRWLHDQLIIKIDGPSGCLIDENDSLFDKKCLGWEYFKISMISSMIIMLGLVGLIKYLHSLGYLQQQQQQQQQQDQEQLQLDEEKGLLE</sequence>
<dbReference type="HOGENOM" id="CLU_089705_0_0_1"/>
<dbReference type="InterPro" id="IPR018939">
    <property type="entry name" value="Autophagy-rel_prot_27"/>
</dbReference>
<evidence type="ECO:0000256" key="5">
    <source>
        <dbReference type="ARBA" id="ARBA00013776"/>
    </source>
</evidence>
<evidence type="ECO:0000256" key="14">
    <source>
        <dbReference type="ARBA" id="ARBA00023329"/>
    </source>
</evidence>
<feature type="chain" id="PRO_5003660361" description="Autophagy-related protein 27" evidence="16">
    <location>
        <begin position="18"/>
        <end position="240"/>
    </location>
</feature>
<evidence type="ECO:0000256" key="10">
    <source>
        <dbReference type="ARBA" id="ARBA00023034"/>
    </source>
</evidence>
<dbReference type="GO" id="GO:0030659">
    <property type="term" value="C:cytoplasmic vesicle membrane"/>
    <property type="evidence" value="ECO:0007669"/>
    <property type="project" value="UniProtKB-SubCell"/>
</dbReference>
<dbReference type="Proteomes" id="UP000002866">
    <property type="component" value="Chromosome 10"/>
</dbReference>
<comment type="similarity">
    <text evidence="4">Belongs to the ATG27 family.</text>
</comment>
<dbReference type="RefSeq" id="XP_004182627.1">
    <property type="nucleotide sequence ID" value="XM_004182579.1"/>
</dbReference>
<keyword evidence="11" id="KW-0496">Mitochondrion</keyword>
<evidence type="ECO:0000256" key="8">
    <source>
        <dbReference type="ARBA" id="ARBA00022989"/>
    </source>
</evidence>
<dbReference type="InParanoid" id="I2H9Q6"/>
<evidence type="ECO:0000256" key="3">
    <source>
        <dbReference type="ARBA" id="ARBA00004614"/>
    </source>
</evidence>
<evidence type="ECO:0000256" key="2">
    <source>
        <dbReference type="ARBA" id="ARBA00004358"/>
    </source>
</evidence>
<comment type="subcellular location">
    <subcellularLocation>
        <location evidence="2">Cytoplasmic vesicle membrane</location>
        <topology evidence="2">Single-pass type I membrane protein</topology>
    </subcellularLocation>
    <subcellularLocation>
        <location evidence="3">Golgi apparatus membrane</location>
        <topology evidence="3">Single-pass type I membrane protein</topology>
    </subcellularLocation>
    <subcellularLocation>
        <location evidence="1">Mitochondrion membrane</location>
        <topology evidence="1">Single-pass membrane protein</topology>
    </subcellularLocation>
</comment>
<evidence type="ECO:0000256" key="12">
    <source>
        <dbReference type="ARBA" id="ARBA00023136"/>
    </source>
</evidence>
<organism evidence="18 19">
    <name type="scientific">Henningerozyma blattae (strain ATCC 34711 / CBS 6284 / DSM 70876 / NBRC 10599 / NRRL Y-10934 / UCD 77-7)</name>
    <name type="common">Yeast</name>
    <name type="synonym">Tetrapisispora blattae</name>
    <dbReference type="NCBI Taxonomy" id="1071380"/>
    <lineage>
        <taxon>Eukaryota</taxon>
        <taxon>Fungi</taxon>
        <taxon>Dikarya</taxon>
        <taxon>Ascomycota</taxon>
        <taxon>Saccharomycotina</taxon>
        <taxon>Saccharomycetes</taxon>
        <taxon>Saccharomycetales</taxon>
        <taxon>Saccharomycetaceae</taxon>
        <taxon>Henningerozyma</taxon>
    </lineage>
</organism>
<evidence type="ECO:0000256" key="4">
    <source>
        <dbReference type="ARBA" id="ARBA00005363"/>
    </source>
</evidence>
<evidence type="ECO:0000256" key="11">
    <source>
        <dbReference type="ARBA" id="ARBA00023128"/>
    </source>
</evidence>
<keyword evidence="6 15" id="KW-0812">Transmembrane</keyword>
<dbReference type="GO" id="GO:0006914">
    <property type="term" value="P:autophagy"/>
    <property type="evidence" value="ECO:0007669"/>
    <property type="project" value="UniProtKB-KW"/>
</dbReference>
<dbReference type="GeneID" id="14498291"/>
<dbReference type="PROSITE" id="PS51914">
    <property type="entry name" value="MRH"/>
    <property type="match status" value="1"/>
</dbReference>
<keyword evidence="19" id="KW-1185">Reference proteome</keyword>
<feature type="transmembrane region" description="Helical" evidence="15">
    <location>
        <begin position="187"/>
        <end position="209"/>
    </location>
</feature>